<dbReference type="VEuPathDB" id="FungiDB:TSTA_124570"/>
<feature type="region of interest" description="Disordered" evidence="1">
    <location>
        <begin position="27"/>
        <end position="146"/>
    </location>
</feature>
<keyword evidence="3" id="KW-1185">Reference proteome</keyword>
<dbReference type="GeneID" id="8098408"/>
<proteinExistence type="predicted"/>
<dbReference type="AlphaFoldDB" id="B8MB33"/>
<feature type="compositionally biased region" description="Polar residues" evidence="1">
    <location>
        <begin position="73"/>
        <end position="82"/>
    </location>
</feature>
<dbReference type="InParanoid" id="B8MB33"/>
<name>B8MB33_TALSN</name>
<dbReference type="PhylomeDB" id="B8MB33"/>
<dbReference type="HOGENOM" id="CLU_906657_0_0_1"/>
<dbReference type="EMBL" id="EQ962655">
    <property type="protein sequence ID" value="EED18734.1"/>
    <property type="molecule type" value="Genomic_DNA"/>
</dbReference>
<evidence type="ECO:0000256" key="1">
    <source>
        <dbReference type="SAM" id="MobiDB-lite"/>
    </source>
</evidence>
<sequence length="307" mass="33657">MDSAVSSPGYGSYGEAINQTHADLLQAFKGFRPGRQNQSKSLQPPLASSSQQPNSPGIKASQSSQVASTQQAPPSTVSSTQDTTTRKRTRRSANKEHTEEHQSSDSDIPLVQTPKRPRRNTPKVSDKPENGSTSQEISTASKQTVGIQDQKGFAHVEKTSQALSVLQNIDPRLQAERSPATITPGFVAASIKGQNVQQMNGALHYKTPIIRFAPSTAQSSKNFATQILSENQKFAETLSRKNSTFLLSVPPTAKSYLEGKLAQITAEMTRLHQEKVDAIKLEYVAELKRDMDERQKVIDMLTRKPDV</sequence>
<evidence type="ECO:0000313" key="2">
    <source>
        <dbReference type="EMBL" id="EED18734.1"/>
    </source>
</evidence>
<reference evidence="3" key="1">
    <citation type="journal article" date="2015" name="Genome Announc.">
        <title>Genome sequence of the AIDS-associated pathogen Penicillium marneffei (ATCC18224) and its near taxonomic relative Talaromyces stipitatus (ATCC10500).</title>
        <authorList>
            <person name="Nierman W.C."/>
            <person name="Fedorova-Abrams N.D."/>
            <person name="Andrianopoulos A."/>
        </authorList>
    </citation>
    <scope>NUCLEOTIDE SEQUENCE [LARGE SCALE GENOMIC DNA]</scope>
    <source>
        <strain evidence="3">ATCC 10500 / CBS 375.48 / QM 6759 / NRRL 1006</strain>
    </source>
</reference>
<dbReference type="Proteomes" id="UP000001745">
    <property type="component" value="Unassembled WGS sequence"/>
</dbReference>
<dbReference type="RefSeq" id="XP_002482726.1">
    <property type="nucleotide sequence ID" value="XM_002482681.1"/>
</dbReference>
<accession>B8MB33</accession>
<protein>
    <submittedName>
        <fullName evidence="2">Uncharacterized protein</fullName>
    </submittedName>
</protein>
<evidence type="ECO:0000313" key="3">
    <source>
        <dbReference type="Proteomes" id="UP000001745"/>
    </source>
</evidence>
<feature type="compositionally biased region" description="Basic and acidic residues" evidence="1">
    <location>
        <begin position="93"/>
        <end position="104"/>
    </location>
</feature>
<dbReference type="OrthoDB" id="4227375at2759"/>
<feature type="compositionally biased region" description="Low complexity" evidence="1">
    <location>
        <begin position="38"/>
        <end position="72"/>
    </location>
</feature>
<gene>
    <name evidence="2" type="ORF">TSTA_124570</name>
</gene>
<organism evidence="2 3">
    <name type="scientific">Talaromyces stipitatus (strain ATCC 10500 / CBS 375.48 / QM 6759 / NRRL 1006)</name>
    <name type="common">Penicillium stipitatum</name>
    <dbReference type="NCBI Taxonomy" id="441959"/>
    <lineage>
        <taxon>Eukaryota</taxon>
        <taxon>Fungi</taxon>
        <taxon>Dikarya</taxon>
        <taxon>Ascomycota</taxon>
        <taxon>Pezizomycotina</taxon>
        <taxon>Eurotiomycetes</taxon>
        <taxon>Eurotiomycetidae</taxon>
        <taxon>Eurotiales</taxon>
        <taxon>Trichocomaceae</taxon>
        <taxon>Talaromyces</taxon>
        <taxon>Talaromyces sect. Talaromyces</taxon>
    </lineage>
</organism>
<feature type="compositionally biased region" description="Polar residues" evidence="1">
    <location>
        <begin position="130"/>
        <end position="146"/>
    </location>
</feature>